<keyword evidence="12" id="KW-1185">Reference proteome</keyword>
<dbReference type="GO" id="GO:0045087">
    <property type="term" value="P:innate immune response"/>
    <property type="evidence" value="ECO:0007669"/>
    <property type="project" value="UniProtKB-KW"/>
</dbReference>
<dbReference type="Pfam" id="PF02014">
    <property type="entry name" value="Reeler"/>
    <property type="match status" value="1"/>
</dbReference>
<evidence type="ECO:0000256" key="2">
    <source>
        <dbReference type="ARBA" id="ARBA00008501"/>
    </source>
</evidence>
<dbReference type="InterPro" id="IPR042307">
    <property type="entry name" value="Reeler_sf"/>
</dbReference>
<accession>A0A8S3Q3T5</accession>
<evidence type="ECO:0000313" key="11">
    <source>
        <dbReference type="EMBL" id="CAG2189479.1"/>
    </source>
</evidence>
<evidence type="ECO:0000259" key="10">
    <source>
        <dbReference type="PROSITE" id="PS51019"/>
    </source>
</evidence>
<name>A0A8S3Q3T5_MYTED</name>
<evidence type="ECO:0000256" key="4">
    <source>
        <dbReference type="ARBA" id="ARBA00022529"/>
    </source>
</evidence>
<dbReference type="InterPro" id="IPR051237">
    <property type="entry name" value="Ferric-chelate_Red/DefProt"/>
</dbReference>
<keyword evidence="8" id="KW-0044">Antibiotic</keyword>
<feature type="domain" description="Reelin" evidence="10">
    <location>
        <begin position="20"/>
        <end position="207"/>
    </location>
</feature>
<comment type="subcellular location">
    <subcellularLocation>
        <location evidence="1">Secreted</location>
    </subcellularLocation>
</comment>
<reference evidence="11" key="1">
    <citation type="submission" date="2021-03" db="EMBL/GenBank/DDBJ databases">
        <authorList>
            <person name="Bekaert M."/>
        </authorList>
    </citation>
    <scope>NUCLEOTIDE SEQUENCE</scope>
</reference>
<keyword evidence="7" id="KW-0391">Immunity</keyword>
<dbReference type="AlphaFoldDB" id="A0A8S3Q3T5"/>
<protein>
    <recommendedName>
        <fullName evidence="10">Reelin domain-containing protein</fullName>
    </recommendedName>
</protein>
<evidence type="ECO:0000256" key="5">
    <source>
        <dbReference type="ARBA" id="ARBA00022588"/>
    </source>
</evidence>
<dbReference type="GO" id="GO:0016020">
    <property type="term" value="C:membrane"/>
    <property type="evidence" value="ECO:0007669"/>
    <property type="project" value="TreeGrafter"/>
</dbReference>
<keyword evidence="3" id="KW-0964">Secreted</keyword>
<dbReference type="Proteomes" id="UP000683360">
    <property type="component" value="Unassembled WGS sequence"/>
</dbReference>
<sequence length="241" mass="26704">MKSKFTLPNLIAFSFLYYALTLVSGYPNGAPENSCGDPTPIHQTRINATHIGIYYPLSMETSGYSLETSGAQYSGARGSRIRVTLRAAPNDYFRGFFVQATRNGFPLEAINRPAYGTFRPLDDNSQARRCRAAVGGVGGITHTNNRDKNVVSFDWYPPASCNLGNVQFVATVVKQYNEYWVDVRSPNVTGVGFQGERGILCQLYNDPFNTGIQQEVIRLLSQQQQQQGQQQGQQQQARTAG</sequence>
<dbReference type="GO" id="GO:0005576">
    <property type="term" value="C:extracellular region"/>
    <property type="evidence" value="ECO:0007669"/>
    <property type="project" value="UniProtKB-SubCell"/>
</dbReference>
<proteinExistence type="inferred from homology"/>
<dbReference type="GO" id="GO:0042742">
    <property type="term" value="P:defense response to bacterium"/>
    <property type="evidence" value="ECO:0007669"/>
    <property type="project" value="UniProtKB-KW"/>
</dbReference>
<comment type="caution">
    <text evidence="11">The sequence shown here is derived from an EMBL/GenBank/DDBJ whole genome shotgun (WGS) entry which is preliminary data.</text>
</comment>
<dbReference type="PROSITE" id="PS51019">
    <property type="entry name" value="REELIN"/>
    <property type="match status" value="1"/>
</dbReference>
<evidence type="ECO:0000256" key="6">
    <source>
        <dbReference type="ARBA" id="ARBA00022729"/>
    </source>
</evidence>
<comment type="similarity">
    <text evidence="2">Belongs to the insect defense protein family.</text>
</comment>
<dbReference type="Gene3D" id="2.60.40.4060">
    <property type="entry name" value="Reeler domain"/>
    <property type="match status" value="1"/>
</dbReference>
<dbReference type="PANTHER" id="PTHR45828">
    <property type="entry name" value="CYTOCHROME B561/FERRIC REDUCTASE TRANSMEMBRANE"/>
    <property type="match status" value="1"/>
</dbReference>
<dbReference type="OrthoDB" id="6418377at2759"/>
<evidence type="ECO:0000256" key="9">
    <source>
        <dbReference type="SAM" id="SignalP"/>
    </source>
</evidence>
<keyword evidence="6 9" id="KW-0732">Signal</keyword>
<evidence type="ECO:0000256" key="8">
    <source>
        <dbReference type="ARBA" id="ARBA00023022"/>
    </source>
</evidence>
<dbReference type="EMBL" id="CAJPWZ010000295">
    <property type="protein sequence ID" value="CAG2189479.1"/>
    <property type="molecule type" value="Genomic_DNA"/>
</dbReference>
<dbReference type="InterPro" id="IPR002861">
    <property type="entry name" value="Reeler_dom"/>
</dbReference>
<keyword evidence="5" id="KW-0399">Innate immunity</keyword>
<evidence type="ECO:0000256" key="1">
    <source>
        <dbReference type="ARBA" id="ARBA00004613"/>
    </source>
</evidence>
<evidence type="ECO:0000313" key="12">
    <source>
        <dbReference type="Proteomes" id="UP000683360"/>
    </source>
</evidence>
<feature type="signal peptide" evidence="9">
    <location>
        <begin position="1"/>
        <end position="25"/>
    </location>
</feature>
<organism evidence="11 12">
    <name type="scientific">Mytilus edulis</name>
    <name type="common">Blue mussel</name>
    <dbReference type="NCBI Taxonomy" id="6550"/>
    <lineage>
        <taxon>Eukaryota</taxon>
        <taxon>Metazoa</taxon>
        <taxon>Spiralia</taxon>
        <taxon>Lophotrochozoa</taxon>
        <taxon>Mollusca</taxon>
        <taxon>Bivalvia</taxon>
        <taxon>Autobranchia</taxon>
        <taxon>Pteriomorphia</taxon>
        <taxon>Mytilida</taxon>
        <taxon>Mytiloidea</taxon>
        <taxon>Mytilidae</taxon>
        <taxon>Mytilinae</taxon>
        <taxon>Mytilus</taxon>
    </lineage>
</organism>
<feature type="chain" id="PRO_5035865580" description="Reelin domain-containing protein" evidence="9">
    <location>
        <begin position="26"/>
        <end position="241"/>
    </location>
</feature>
<dbReference type="CDD" id="cd08544">
    <property type="entry name" value="Reeler"/>
    <property type="match status" value="1"/>
</dbReference>
<evidence type="ECO:0000256" key="3">
    <source>
        <dbReference type="ARBA" id="ARBA00022525"/>
    </source>
</evidence>
<keyword evidence="4" id="KW-0929">Antimicrobial</keyword>
<evidence type="ECO:0000256" key="7">
    <source>
        <dbReference type="ARBA" id="ARBA00022859"/>
    </source>
</evidence>
<gene>
    <name evidence="11" type="ORF">MEDL_4861</name>
</gene>
<dbReference type="PANTHER" id="PTHR45828:SF9">
    <property type="entry name" value="CELL WALL INTEGRITY AND STRESS RESPONSE COMPONENT 4-LIKE-RELATED"/>
    <property type="match status" value="1"/>
</dbReference>